<dbReference type="SUPFAM" id="SSF53850">
    <property type="entry name" value="Periplasmic binding protein-like II"/>
    <property type="match status" value="1"/>
</dbReference>
<dbReference type="OrthoDB" id="5582316at2"/>
<dbReference type="AlphaFoldDB" id="A0A5C4V7Q6"/>
<evidence type="ECO:0000313" key="1">
    <source>
        <dbReference type="EMBL" id="TNM31841.1"/>
    </source>
</evidence>
<dbReference type="Proteomes" id="UP000311713">
    <property type="component" value="Unassembled WGS sequence"/>
</dbReference>
<accession>A0A5C4V7Q6</accession>
<dbReference type="Pfam" id="PF16868">
    <property type="entry name" value="NMT1_3"/>
    <property type="match status" value="1"/>
</dbReference>
<sequence length="333" mass="35503">MAPRSTRGRRLLVATGVALALALIAVLARPLVEGDGKPSGRVTLSTGVAKGVYARYGDLLHGQLANDVPGLDVELRGSEGSVENIERLLAGEADFAIATADSIADYQQRGGEGAERLRACARLYDDYMHLVVPDGSPVRRTADLAGLRVGVGEDQSGVQLVTRELLAAAGLDMERDLTAVRKGIDNMPTMLEAGRLDAFFWSGGLPTSAVEQLAARTKIRIVPLDDLLPALTGRDEAGGATAHYRAAVMPPDAYEEIPGSEGIDTLAVANLLITTEDADDRLVEEITRSVINGRDSIADVVHAAQRVDLRTAIYTQPLDLHPGARDYYRSVKS</sequence>
<keyword evidence="2" id="KW-1185">Reference proteome</keyword>
<dbReference type="PANTHER" id="PTHR42941">
    <property type="entry name" value="SLL1037 PROTEIN"/>
    <property type="match status" value="1"/>
</dbReference>
<comment type="caution">
    <text evidence="1">The sequence shown here is derived from an EMBL/GenBank/DDBJ whole genome shotgun (WGS) entry which is preliminary data.</text>
</comment>
<dbReference type="Gene3D" id="3.40.190.10">
    <property type="entry name" value="Periplasmic binding protein-like II"/>
    <property type="match status" value="2"/>
</dbReference>
<name>A0A5C4V7Q6_9ACTN</name>
<gene>
    <name evidence="1" type="ORF">FH715_09645</name>
</gene>
<proteinExistence type="predicted"/>
<dbReference type="InterPro" id="IPR011852">
    <property type="entry name" value="TRAP_TAXI"/>
</dbReference>
<reference evidence="1 2" key="1">
    <citation type="submission" date="2019-06" db="EMBL/GenBank/DDBJ databases">
        <title>Draft genome of Streptomyces sedi sp. JCM16909.</title>
        <authorList>
            <person name="Klykleung N."/>
            <person name="Tanasupawat S."/>
            <person name="Kudo T."/>
            <person name="Yuki M."/>
            <person name="Ohkuma M."/>
        </authorList>
    </citation>
    <scope>NUCLEOTIDE SEQUENCE [LARGE SCALE GENOMIC DNA]</scope>
    <source>
        <strain evidence="1 2">JCM 16909</strain>
    </source>
</reference>
<protein>
    <submittedName>
        <fullName evidence="1">TAXI family TRAP transporter solute-binding subunit</fullName>
    </submittedName>
</protein>
<dbReference type="PANTHER" id="PTHR42941:SF1">
    <property type="entry name" value="SLL1037 PROTEIN"/>
    <property type="match status" value="1"/>
</dbReference>
<dbReference type="NCBIfam" id="TIGR02122">
    <property type="entry name" value="TRAP_TAXI"/>
    <property type="match status" value="1"/>
</dbReference>
<dbReference type="EMBL" id="VDGT01000005">
    <property type="protein sequence ID" value="TNM31841.1"/>
    <property type="molecule type" value="Genomic_DNA"/>
</dbReference>
<evidence type="ECO:0000313" key="2">
    <source>
        <dbReference type="Proteomes" id="UP000311713"/>
    </source>
</evidence>
<organism evidence="1 2">
    <name type="scientific">Streptomyces sedi</name>
    <dbReference type="NCBI Taxonomy" id="555059"/>
    <lineage>
        <taxon>Bacteria</taxon>
        <taxon>Bacillati</taxon>
        <taxon>Actinomycetota</taxon>
        <taxon>Actinomycetes</taxon>
        <taxon>Kitasatosporales</taxon>
        <taxon>Streptomycetaceae</taxon>
        <taxon>Streptomyces</taxon>
    </lineage>
</organism>